<gene>
    <name evidence="4" type="ORF">FDK13_20880</name>
</gene>
<organism evidence="4 5">
    <name type="scientific">Dyadobacter frigoris</name>
    <dbReference type="NCBI Taxonomy" id="2576211"/>
    <lineage>
        <taxon>Bacteria</taxon>
        <taxon>Pseudomonadati</taxon>
        <taxon>Bacteroidota</taxon>
        <taxon>Cytophagia</taxon>
        <taxon>Cytophagales</taxon>
        <taxon>Spirosomataceae</taxon>
        <taxon>Dyadobacter</taxon>
    </lineage>
</organism>
<name>A0A4U6D0S5_9BACT</name>
<feature type="signal peptide" evidence="2">
    <location>
        <begin position="1"/>
        <end position="19"/>
    </location>
</feature>
<comment type="caution">
    <text evidence="4">The sequence shown here is derived from an EMBL/GenBank/DDBJ whole genome shotgun (WGS) entry which is preliminary data.</text>
</comment>
<dbReference type="Proteomes" id="UP000304900">
    <property type="component" value="Unassembled WGS sequence"/>
</dbReference>
<feature type="chain" id="PRO_5020432024" evidence="2">
    <location>
        <begin position="20"/>
        <end position="181"/>
    </location>
</feature>
<dbReference type="EMBL" id="SZVO01000010">
    <property type="protein sequence ID" value="TKT90196.1"/>
    <property type="molecule type" value="Genomic_DNA"/>
</dbReference>
<dbReference type="Pfam" id="PF13505">
    <property type="entry name" value="OMP_b-brl"/>
    <property type="match status" value="1"/>
</dbReference>
<keyword evidence="1 2" id="KW-0732">Signal</keyword>
<dbReference type="RefSeq" id="WP_137341959.1">
    <property type="nucleotide sequence ID" value="NZ_BSQH01000004.1"/>
</dbReference>
<reference evidence="4 5" key="1">
    <citation type="submission" date="2019-05" db="EMBL/GenBank/DDBJ databases">
        <title>Dyadobacter AR-3-8 sp. nov., isolated from arctic soil.</title>
        <authorList>
            <person name="Chaudhary D.K."/>
        </authorList>
    </citation>
    <scope>NUCLEOTIDE SEQUENCE [LARGE SCALE GENOMIC DNA]</scope>
    <source>
        <strain evidence="4 5">AR-3-8</strain>
    </source>
</reference>
<accession>A0A4U6D0S5</accession>
<evidence type="ECO:0000313" key="4">
    <source>
        <dbReference type="EMBL" id="TKT90196.1"/>
    </source>
</evidence>
<feature type="domain" description="Outer membrane protein beta-barrel" evidence="3">
    <location>
        <begin position="10"/>
        <end position="179"/>
    </location>
</feature>
<dbReference type="OrthoDB" id="952167at2"/>
<evidence type="ECO:0000256" key="1">
    <source>
        <dbReference type="ARBA" id="ARBA00022729"/>
    </source>
</evidence>
<protein>
    <submittedName>
        <fullName evidence="4">Porin family protein</fullName>
    </submittedName>
</protein>
<dbReference type="InterPro" id="IPR027385">
    <property type="entry name" value="Beta-barrel_OMP"/>
</dbReference>
<keyword evidence="5" id="KW-1185">Reference proteome</keyword>
<dbReference type="InterPro" id="IPR011250">
    <property type="entry name" value="OMP/PagP_B-barrel"/>
</dbReference>
<dbReference type="SUPFAM" id="SSF56925">
    <property type="entry name" value="OMPA-like"/>
    <property type="match status" value="1"/>
</dbReference>
<evidence type="ECO:0000313" key="5">
    <source>
        <dbReference type="Proteomes" id="UP000304900"/>
    </source>
</evidence>
<sequence length="181" mass="19021">MKKVFFSMMFALAGIAAQAQSNSILVYGGLGINSSKSSADVKTNSFSFTPAVGYQWNDHWTGGVNLKTTSAKTGSPEIKTTSFGAGPFIRYAYPLSDIFAVYGQLNTNFLSGKTAGVKMNGFESTIFPAIGVNLKNGFALNFNFGSLGFSSSKVKGENKSSSFGLNFGSGAGFGISKNFGL</sequence>
<dbReference type="AlphaFoldDB" id="A0A4U6D0S5"/>
<evidence type="ECO:0000259" key="3">
    <source>
        <dbReference type="Pfam" id="PF13505"/>
    </source>
</evidence>
<evidence type="ECO:0000256" key="2">
    <source>
        <dbReference type="SAM" id="SignalP"/>
    </source>
</evidence>
<proteinExistence type="predicted"/>